<evidence type="ECO:0000313" key="6">
    <source>
        <dbReference type="EMBL" id="QGN17820.1"/>
    </source>
</evidence>
<evidence type="ECO:0000313" key="7">
    <source>
        <dbReference type="Proteomes" id="UP000422736"/>
    </source>
</evidence>
<keyword evidence="7" id="KW-1185">Reference proteome</keyword>
<dbReference type="SMART" id="SM00233">
    <property type="entry name" value="PH"/>
    <property type="match status" value="1"/>
</dbReference>
<keyword evidence="6" id="KW-0131">Cell cycle</keyword>
<dbReference type="PROSITE" id="PS51745">
    <property type="entry name" value="PB1"/>
    <property type="match status" value="1"/>
</dbReference>
<accession>A0ABX6EZP6</accession>
<dbReference type="EMBL" id="CP015060">
    <property type="protein sequence ID" value="QGN17820.1"/>
    <property type="molecule type" value="Genomic_DNA"/>
</dbReference>
<dbReference type="InterPro" id="IPR010481">
    <property type="entry name" value="Cdc24/Scd1_N"/>
</dbReference>
<dbReference type="InterPro" id="IPR053026">
    <property type="entry name" value="CDC42_GEF"/>
</dbReference>
<dbReference type="SMART" id="SM00666">
    <property type="entry name" value="PB1"/>
    <property type="match status" value="1"/>
</dbReference>
<dbReference type="CDD" id="cd05992">
    <property type="entry name" value="PB1"/>
    <property type="match status" value="1"/>
</dbReference>
<evidence type="ECO:0000259" key="2">
    <source>
        <dbReference type="PROSITE" id="PS50003"/>
    </source>
</evidence>
<dbReference type="Pfam" id="PF00564">
    <property type="entry name" value="PB1"/>
    <property type="match status" value="1"/>
</dbReference>
<dbReference type="SUPFAM" id="SSF54277">
    <property type="entry name" value="CAD &amp; PB1 domains"/>
    <property type="match status" value="1"/>
</dbReference>
<evidence type="ECO:0000256" key="1">
    <source>
        <dbReference type="SAM" id="MobiDB-lite"/>
    </source>
</evidence>
<dbReference type="SUPFAM" id="SSF48065">
    <property type="entry name" value="DBL homology domain (DH-domain)"/>
    <property type="match status" value="1"/>
</dbReference>
<dbReference type="SMART" id="SM00325">
    <property type="entry name" value="RhoGEF"/>
    <property type="match status" value="1"/>
</dbReference>
<gene>
    <name evidence="6" type="primary">CDC24</name>
    <name evidence="6" type="ORF">FIM1_5029</name>
</gene>
<dbReference type="CDD" id="cd00160">
    <property type="entry name" value="RhoGEF"/>
    <property type="match status" value="1"/>
</dbReference>
<dbReference type="Gene3D" id="1.20.900.10">
    <property type="entry name" value="Dbl homology (DH) domain"/>
    <property type="match status" value="1"/>
</dbReference>
<feature type="compositionally biased region" description="Polar residues" evidence="1">
    <location>
        <begin position="122"/>
        <end position="132"/>
    </location>
</feature>
<dbReference type="InterPro" id="IPR000270">
    <property type="entry name" value="PB1_dom"/>
</dbReference>
<dbReference type="InterPro" id="IPR035899">
    <property type="entry name" value="DBL_dom_sf"/>
</dbReference>
<feature type="domain" description="PH" evidence="2">
    <location>
        <begin position="466"/>
        <end position="605"/>
    </location>
</feature>
<dbReference type="Gene3D" id="3.10.20.90">
    <property type="entry name" value="Phosphatidylinositol 3-kinase Catalytic Subunit, Chain A, domain 1"/>
    <property type="match status" value="1"/>
</dbReference>
<dbReference type="InterPro" id="IPR053793">
    <property type="entry name" value="PB1-like"/>
</dbReference>
<evidence type="ECO:0000259" key="5">
    <source>
        <dbReference type="PROSITE" id="PS51745"/>
    </source>
</evidence>
<dbReference type="SUPFAM" id="SSF50729">
    <property type="entry name" value="PH domain-like"/>
    <property type="match status" value="1"/>
</dbReference>
<dbReference type="InterPro" id="IPR033511">
    <property type="entry name" value="Cdc24/Scd1_PH_dom"/>
</dbReference>
<feature type="region of interest" description="Disordered" evidence="1">
    <location>
        <begin position="83"/>
        <end position="132"/>
    </location>
</feature>
<protein>
    <submittedName>
        <fullName evidence="6">Cell division control protein 24</fullName>
    </submittedName>
</protein>
<dbReference type="Pfam" id="PF06395">
    <property type="entry name" value="CDC24"/>
    <property type="match status" value="1"/>
</dbReference>
<dbReference type="Gene3D" id="2.30.29.30">
    <property type="entry name" value="Pleckstrin-homology domain (PH domain)/Phosphotyrosine-binding domain (PTB)"/>
    <property type="match status" value="1"/>
</dbReference>
<dbReference type="InterPro" id="IPR001849">
    <property type="entry name" value="PH_domain"/>
</dbReference>
<dbReference type="GO" id="GO:0051301">
    <property type="term" value="P:cell division"/>
    <property type="evidence" value="ECO:0007669"/>
    <property type="project" value="UniProtKB-KW"/>
</dbReference>
<feature type="domain" description="DH" evidence="3">
    <location>
        <begin position="269"/>
        <end position="442"/>
    </location>
</feature>
<feature type="region of interest" description="Disordered" evidence="1">
    <location>
        <begin position="1"/>
        <end position="20"/>
    </location>
</feature>
<dbReference type="InterPro" id="IPR011993">
    <property type="entry name" value="PH-like_dom_sf"/>
</dbReference>
<dbReference type="PROSITE" id="PS50021">
    <property type="entry name" value="CH"/>
    <property type="match status" value="1"/>
</dbReference>
<evidence type="ECO:0000259" key="4">
    <source>
        <dbReference type="PROSITE" id="PS50021"/>
    </source>
</evidence>
<keyword evidence="6" id="KW-0132">Cell division</keyword>
<feature type="domain" description="Calponin-homology (CH)" evidence="4">
    <location>
        <begin position="135"/>
        <end position="246"/>
    </location>
</feature>
<dbReference type="Proteomes" id="UP000422736">
    <property type="component" value="Chromosome 8"/>
</dbReference>
<name>A0ABX6EZP6_KLUMA</name>
<organism evidence="6 7">
    <name type="scientific">Kluyveromyces marxianus</name>
    <name type="common">Yeast</name>
    <name type="synonym">Candida kefyr</name>
    <dbReference type="NCBI Taxonomy" id="4911"/>
    <lineage>
        <taxon>Eukaryota</taxon>
        <taxon>Fungi</taxon>
        <taxon>Dikarya</taxon>
        <taxon>Ascomycota</taxon>
        <taxon>Saccharomycotina</taxon>
        <taxon>Saccharomycetes</taxon>
        <taxon>Saccharomycetales</taxon>
        <taxon>Saccharomycetaceae</taxon>
        <taxon>Kluyveromyces</taxon>
    </lineage>
</organism>
<dbReference type="PROSITE" id="PS50003">
    <property type="entry name" value="PH_DOMAIN"/>
    <property type="match status" value="1"/>
</dbReference>
<dbReference type="Pfam" id="PF00621">
    <property type="entry name" value="RhoGEF"/>
    <property type="match status" value="1"/>
</dbReference>
<dbReference type="PROSITE" id="PS50010">
    <property type="entry name" value="DH_2"/>
    <property type="match status" value="1"/>
</dbReference>
<sequence length="763" mass="87127">MVVNSNPSVSNVSLSSTRSSNTQLLMNKRVTAQDSLYFMCKCVKKRLEYLPQLQPYLNLAHSSAEILTEHQALLLSQKQQQQIQQQSQSKSQRGSQYEVGSGNGNGRSSSSSTLHRDSSFSATSFGDDSEQSQSFNMEDTLLTFSVGIAPISVDCDPVTQLSKLFQQGSPLCIIFNAVRPQNKLTVVSSDDMKICKKSIYDFILGLKQHFAFNDEELFTISDVFSNSTDHFLKVLDVVNTLLNAAPEIFPAISTDSLLEAQRLAKPQTEYDKIVKEFIETERKYVHDLEILNKYRKQLLDNQVINSEELYMLFPNLNDIIDFQRRFLVSLEVNGQVPPQKQRIGALFLHSKYFFKLYEPWSIGQNAAIDFISSSFDKISPGNTNFVIGNKMELQSFLLKPVQRLCRYPLLLKDLLENAESETKELELALSIAKSIARNINENQRRTENYEVVKRLYGRVVNWKGYRIAKFGELLYFDKISISTSSGNEPEKDFEVYLFEKIILLFSEVTQKKGSSISLKKKNNSSSMLHLPSSSNNNSNDFAKNSGKLDLRGRIMIVNLTQVTPIENHSLNIIWESTKEKGNFILKFKNEETRNNWENCLHQLLRQIRSESFKSINTNSDMSSMSSPVQYSHNSVASIGSTLTRQISEVLPKSHMSNARQSFASEYRSISENYKNSIPETMLLLRVSFNNDFYTVLVNLEFSADEVLQAIKKKLTHLGTITKVKYQDEDGDFVMLESDDDWYVVKDMLKESNERLLNVWAYTN</sequence>
<dbReference type="PANTHER" id="PTHR47339:SF1">
    <property type="entry name" value="CELL DIVISION CONTROL PROTEIN 24"/>
    <property type="match status" value="1"/>
</dbReference>
<dbReference type="CDD" id="cd13246">
    <property type="entry name" value="PH_Scd1"/>
    <property type="match status" value="1"/>
</dbReference>
<dbReference type="InterPro" id="IPR001715">
    <property type="entry name" value="CH_dom"/>
</dbReference>
<dbReference type="PANTHER" id="PTHR47339">
    <property type="entry name" value="CELL DIVISION CONTROL PROTEIN 24"/>
    <property type="match status" value="1"/>
</dbReference>
<reference evidence="6 7" key="1">
    <citation type="submission" date="2016-03" db="EMBL/GenBank/DDBJ databases">
        <title>How can Kluyveromyces marxianus grow so fast - potential evolutionary course in Saccharomyces Complex revealed by comparative genomics.</title>
        <authorList>
            <person name="Mo W."/>
            <person name="Lu W."/>
            <person name="Yang X."/>
            <person name="Qi J."/>
            <person name="Lv H."/>
        </authorList>
    </citation>
    <scope>NUCLEOTIDE SEQUENCE [LARGE SCALE GENOMIC DNA]</scope>
    <source>
        <strain evidence="6 7">FIM1</strain>
    </source>
</reference>
<dbReference type="InterPro" id="IPR000219">
    <property type="entry name" value="DH_dom"/>
</dbReference>
<dbReference type="Pfam" id="PF15411">
    <property type="entry name" value="PH_10"/>
    <property type="match status" value="1"/>
</dbReference>
<evidence type="ECO:0000259" key="3">
    <source>
        <dbReference type="PROSITE" id="PS50010"/>
    </source>
</evidence>
<feature type="compositionally biased region" description="Low complexity" evidence="1">
    <location>
        <begin position="83"/>
        <end position="96"/>
    </location>
</feature>
<proteinExistence type="predicted"/>
<feature type="domain" description="PB1" evidence="5">
    <location>
        <begin position="681"/>
        <end position="761"/>
    </location>
</feature>
<reference evidence="6 7" key="2">
    <citation type="submission" date="2019-11" db="EMBL/GenBank/DDBJ databases">
        <authorList>
            <person name="Lu H."/>
        </authorList>
    </citation>
    <scope>NUCLEOTIDE SEQUENCE [LARGE SCALE GENOMIC DNA]</scope>
    <source>
        <strain evidence="6 7">FIM1</strain>
    </source>
</reference>